<evidence type="ECO:0000313" key="3">
    <source>
        <dbReference type="Proteomes" id="UP000005695"/>
    </source>
</evidence>
<dbReference type="Proteomes" id="UP000005695">
    <property type="component" value="Unassembled WGS sequence"/>
</dbReference>
<proteinExistence type="predicted"/>
<evidence type="ECO:0000313" key="2">
    <source>
        <dbReference type="EMBL" id="EAT16312.1"/>
    </source>
</evidence>
<protein>
    <submittedName>
        <fullName evidence="2">Uncharacterized protein</fullName>
    </submittedName>
</protein>
<sequence length="86" mass="9348">MCRLLAGSSHDSVSLSGSGATPVTDSVPARPRNKTISEFDKERAEQAKAAYFELIAGLFDKYTAEGLKRNDAIKHIAADLRARNHC</sequence>
<reference evidence="2" key="2">
    <citation type="submission" date="2006-05" db="EMBL/GenBank/DDBJ databases">
        <title>Sequencing of the draft genome and assembly of Desulfuromonas acetoxidans DSM 684.</title>
        <authorList>
            <consortium name="US DOE Joint Genome Institute (JGI-PGF)"/>
            <person name="Copeland A."/>
            <person name="Lucas S."/>
            <person name="Lapidus A."/>
            <person name="Barry K."/>
            <person name="Detter J.C."/>
            <person name="Glavina del Rio T."/>
            <person name="Hammon N."/>
            <person name="Israni S."/>
            <person name="Dalin E."/>
            <person name="Tice H."/>
            <person name="Bruce D."/>
            <person name="Pitluck S."/>
            <person name="Richardson P."/>
        </authorList>
    </citation>
    <scope>NUCLEOTIDE SEQUENCE [LARGE SCALE GENOMIC DNA]</scope>
    <source>
        <strain evidence="2">DSM 684</strain>
    </source>
</reference>
<feature type="compositionally biased region" description="Low complexity" evidence="1">
    <location>
        <begin position="7"/>
        <end position="19"/>
    </location>
</feature>
<comment type="caution">
    <text evidence="2">The sequence shown here is derived from an EMBL/GenBank/DDBJ whole genome shotgun (WGS) entry which is preliminary data.</text>
</comment>
<gene>
    <name evidence="2" type="ORF">Dace_1776</name>
</gene>
<evidence type="ECO:0000256" key="1">
    <source>
        <dbReference type="SAM" id="MobiDB-lite"/>
    </source>
</evidence>
<dbReference type="EMBL" id="AAEW02000005">
    <property type="protein sequence ID" value="EAT16312.1"/>
    <property type="molecule type" value="Genomic_DNA"/>
</dbReference>
<organism evidence="2 3">
    <name type="scientific">Desulfuromonas acetoxidans (strain DSM 684 / 11070)</name>
    <dbReference type="NCBI Taxonomy" id="281689"/>
    <lineage>
        <taxon>Bacteria</taxon>
        <taxon>Pseudomonadati</taxon>
        <taxon>Thermodesulfobacteriota</taxon>
        <taxon>Desulfuromonadia</taxon>
        <taxon>Desulfuromonadales</taxon>
        <taxon>Desulfuromonadaceae</taxon>
        <taxon>Desulfuromonas</taxon>
    </lineage>
</organism>
<accession>Q1K1S6</accession>
<keyword evidence="3" id="KW-1185">Reference proteome</keyword>
<reference evidence="2" key="1">
    <citation type="submission" date="2006-05" db="EMBL/GenBank/DDBJ databases">
        <title>Annotation of the draft genome assembly of Desulfuromonas acetoxidans DSM 684.</title>
        <authorList>
            <consortium name="US DOE Joint Genome Institute (JGI-ORNL)"/>
            <person name="Larimer F."/>
            <person name="Land M."/>
            <person name="Hauser L."/>
        </authorList>
    </citation>
    <scope>NUCLEOTIDE SEQUENCE [LARGE SCALE GENOMIC DNA]</scope>
    <source>
        <strain evidence="2">DSM 684</strain>
    </source>
</reference>
<feature type="region of interest" description="Disordered" evidence="1">
    <location>
        <begin position="1"/>
        <end position="32"/>
    </location>
</feature>
<name>Q1K1S6_DESA6</name>
<dbReference type="AlphaFoldDB" id="Q1K1S6"/>